<reference evidence="1" key="1">
    <citation type="submission" date="2023-03" db="EMBL/GenBank/DDBJ databases">
        <authorList>
            <person name="Shen W."/>
            <person name="Cai J."/>
        </authorList>
    </citation>
    <scope>NUCLEOTIDE SEQUENCE</scope>
    <source>
        <strain evidence="1">B646-2</strain>
    </source>
</reference>
<dbReference type="AlphaFoldDB" id="A0AAW8STF6"/>
<name>A0AAW8STF6_9ENTE</name>
<comment type="caution">
    <text evidence="1">The sequence shown here is derived from an EMBL/GenBank/DDBJ whole genome shotgun (WGS) entry which is preliminary data.</text>
</comment>
<proteinExistence type="predicted"/>
<dbReference type="EMBL" id="JARPXM010000001">
    <property type="protein sequence ID" value="MDT2536837.1"/>
    <property type="molecule type" value="Genomic_DNA"/>
</dbReference>
<dbReference type="Proteomes" id="UP001249240">
    <property type="component" value="Unassembled WGS sequence"/>
</dbReference>
<dbReference type="RefSeq" id="WP_028020797.1">
    <property type="nucleotide sequence ID" value="NZ_BAAAXM010000029.1"/>
</dbReference>
<gene>
    <name evidence="1" type="ORF">P7D78_01760</name>
</gene>
<organism evidence="1 2">
    <name type="scientific">Enterococcus raffinosus</name>
    <dbReference type="NCBI Taxonomy" id="71452"/>
    <lineage>
        <taxon>Bacteria</taxon>
        <taxon>Bacillati</taxon>
        <taxon>Bacillota</taxon>
        <taxon>Bacilli</taxon>
        <taxon>Lactobacillales</taxon>
        <taxon>Enterococcaceae</taxon>
        <taxon>Enterococcus</taxon>
    </lineage>
</organism>
<protein>
    <submittedName>
        <fullName evidence="1">Cytoplasmic protein</fullName>
    </submittedName>
</protein>
<sequence length="83" mass="9669">MEELYKNAHRFCTGNRELLKKSGLCGCFYCGLLFDYERIESWIQDASGDTAECPNCGIDSVLPKSDHYTLSEEFLEKMREVWF</sequence>
<accession>A0AAW8STF6</accession>
<evidence type="ECO:0000313" key="2">
    <source>
        <dbReference type="Proteomes" id="UP001249240"/>
    </source>
</evidence>
<dbReference type="GeneID" id="67042136"/>
<evidence type="ECO:0000313" key="1">
    <source>
        <dbReference type="EMBL" id="MDT2536837.1"/>
    </source>
</evidence>